<dbReference type="InterPro" id="IPR043504">
    <property type="entry name" value="Peptidase_S1_PA_chymotrypsin"/>
</dbReference>
<gene>
    <name evidence="1" type="ORF">MBUL_03188</name>
</gene>
<evidence type="ECO:0000313" key="1">
    <source>
        <dbReference type="EMBL" id="CAA2105429.1"/>
    </source>
</evidence>
<proteinExistence type="predicted"/>
<accession>A0A679J353</accession>
<sequence length="342" mass="36114">MEQFGGDVALLRTVDAIEFSSQEAVMVLGQREREPDADELSSLEAIVAFDGTRPSFLVRDGEVDLASSFSTSQWKTTLAPRLRELAAFASCVGRVEIGGSGIGTAFLIAPTLALTNRHVAQGVADFGTQGIALHPNIFLDFGREHQGRANYDRRQVLQILFAGVDAVVPPIDHGRLDLAVLEIAPSSLTGEAADRVLALRTDLAEVPADTIIVGVGYPGDWRRWTPPALRTEYEAMIAKLLAGDIGCKRLAPGACSGMLEPSPGNVLWTVTHDATTINGNSGSPLGLLRGAGRLKAVGLHYGGQWGGERTNWAHVLAACADAPVTPDGPTLRSALAAHGVAL</sequence>
<organism evidence="1">
    <name type="scientific">Methylobacterium bullatum</name>
    <dbReference type="NCBI Taxonomy" id="570505"/>
    <lineage>
        <taxon>Bacteria</taxon>
        <taxon>Pseudomonadati</taxon>
        <taxon>Pseudomonadota</taxon>
        <taxon>Alphaproteobacteria</taxon>
        <taxon>Hyphomicrobiales</taxon>
        <taxon>Methylobacteriaceae</taxon>
        <taxon>Methylobacterium</taxon>
    </lineage>
</organism>
<dbReference type="EMBL" id="LR743504">
    <property type="protein sequence ID" value="CAA2105429.1"/>
    <property type="molecule type" value="Genomic_DNA"/>
</dbReference>
<dbReference type="InterPro" id="IPR009003">
    <property type="entry name" value="Peptidase_S1_PA"/>
</dbReference>
<dbReference type="SUPFAM" id="SSF50494">
    <property type="entry name" value="Trypsin-like serine proteases"/>
    <property type="match status" value="1"/>
</dbReference>
<dbReference type="AlphaFoldDB" id="A0A679J353"/>
<evidence type="ECO:0008006" key="2">
    <source>
        <dbReference type="Google" id="ProtNLM"/>
    </source>
</evidence>
<protein>
    <recommendedName>
        <fullName evidence="2">Serine protease</fullName>
    </recommendedName>
</protein>
<name>A0A679J353_9HYPH</name>
<dbReference type="Gene3D" id="2.40.10.10">
    <property type="entry name" value="Trypsin-like serine proteases"/>
    <property type="match status" value="2"/>
</dbReference>
<dbReference type="Pfam" id="PF13365">
    <property type="entry name" value="Trypsin_2"/>
    <property type="match status" value="1"/>
</dbReference>
<reference evidence="1" key="1">
    <citation type="submission" date="2019-12" db="EMBL/GenBank/DDBJ databases">
        <authorList>
            <person name="Cremers G."/>
        </authorList>
    </citation>
    <scope>NUCLEOTIDE SEQUENCE</scope>
    <source>
        <strain evidence="1">Mbul1</strain>
    </source>
</reference>